<comment type="similarity">
    <text evidence="3">Belongs to the transpeptidase family.</text>
</comment>
<evidence type="ECO:0000259" key="16">
    <source>
        <dbReference type="Pfam" id="PF03717"/>
    </source>
</evidence>
<dbReference type="InterPro" id="IPR001460">
    <property type="entry name" value="PCN-bd_Tpept"/>
</dbReference>
<dbReference type="GO" id="GO:0006508">
    <property type="term" value="P:proteolysis"/>
    <property type="evidence" value="ECO:0007669"/>
    <property type="project" value="UniProtKB-KW"/>
</dbReference>
<dbReference type="Pfam" id="PF03717">
    <property type="entry name" value="PBP_dimer"/>
    <property type="match status" value="1"/>
</dbReference>
<evidence type="ECO:0000313" key="18">
    <source>
        <dbReference type="Proteomes" id="UP000046155"/>
    </source>
</evidence>
<keyword evidence="18" id="KW-1185">Reference proteome</keyword>
<gene>
    <name evidence="17" type="ORF">SSCH_450018</name>
</gene>
<proteinExistence type="inferred from homology"/>
<dbReference type="GO" id="GO:0009002">
    <property type="term" value="F:serine-type D-Ala-D-Ala carboxypeptidase activity"/>
    <property type="evidence" value="ECO:0007669"/>
    <property type="project" value="InterPro"/>
</dbReference>
<evidence type="ECO:0000256" key="2">
    <source>
        <dbReference type="ARBA" id="ARBA00004236"/>
    </source>
</evidence>
<feature type="domain" description="Penicillin-binding protein dimerisation" evidence="16">
    <location>
        <begin position="4"/>
        <end position="112"/>
    </location>
</feature>
<evidence type="ECO:0000256" key="5">
    <source>
        <dbReference type="ARBA" id="ARBA00022519"/>
    </source>
</evidence>
<keyword evidence="5" id="KW-0997">Cell inner membrane</keyword>
<keyword evidence="4" id="KW-1003">Cell membrane</keyword>
<keyword evidence="13" id="KW-0961">Cell wall biogenesis/degradation</keyword>
<evidence type="ECO:0000256" key="1">
    <source>
        <dbReference type="ARBA" id="ARBA00004167"/>
    </source>
</evidence>
<evidence type="ECO:0000256" key="3">
    <source>
        <dbReference type="ARBA" id="ARBA00007171"/>
    </source>
</evidence>
<dbReference type="GO" id="GO:0009252">
    <property type="term" value="P:peptidoglycan biosynthetic process"/>
    <property type="evidence" value="ECO:0007669"/>
    <property type="project" value="UniProtKB-KW"/>
</dbReference>
<evidence type="ECO:0000256" key="6">
    <source>
        <dbReference type="ARBA" id="ARBA00022670"/>
    </source>
</evidence>
<keyword evidence="12" id="KW-0472">Membrane</keyword>
<feature type="domain" description="Penicillin-binding protein transpeptidase" evidence="15">
    <location>
        <begin position="154"/>
        <end position="532"/>
    </location>
</feature>
<dbReference type="Gene3D" id="3.90.1310.10">
    <property type="entry name" value="Penicillin-binding protein 2a (Domain 2)"/>
    <property type="match status" value="1"/>
</dbReference>
<keyword evidence="8" id="KW-0378">Hydrolase</keyword>
<dbReference type="Proteomes" id="UP000046155">
    <property type="component" value="Unassembled WGS sequence"/>
</dbReference>
<feature type="region of interest" description="Disordered" evidence="14">
    <location>
        <begin position="545"/>
        <end position="631"/>
    </location>
</feature>
<organism evidence="17 18">
    <name type="scientific">Syntrophaceticus schinkii</name>
    <dbReference type="NCBI Taxonomy" id="499207"/>
    <lineage>
        <taxon>Bacteria</taxon>
        <taxon>Bacillati</taxon>
        <taxon>Bacillota</taxon>
        <taxon>Clostridia</taxon>
        <taxon>Thermoanaerobacterales</taxon>
        <taxon>Thermoanaerobacterales Family III. Incertae Sedis</taxon>
        <taxon>Syntrophaceticus</taxon>
    </lineage>
</organism>
<keyword evidence="6" id="KW-0645">Protease</keyword>
<dbReference type="EMBL" id="CDRZ01000242">
    <property type="protein sequence ID" value="CEO89345.1"/>
    <property type="molecule type" value="Genomic_DNA"/>
</dbReference>
<dbReference type="GO" id="GO:0016740">
    <property type="term" value="F:transferase activity"/>
    <property type="evidence" value="ECO:0007669"/>
    <property type="project" value="UniProtKB-KW"/>
</dbReference>
<evidence type="ECO:0000256" key="10">
    <source>
        <dbReference type="ARBA" id="ARBA00022984"/>
    </source>
</evidence>
<feature type="compositionally biased region" description="Low complexity" evidence="14">
    <location>
        <begin position="548"/>
        <end position="571"/>
    </location>
</feature>
<evidence type="ECO:0000256" key="8">
    <source>
        <dbReference type="ARBA" id="ARBA00022801"/>
    </source>
</evidence>
<name>A0A0B7MH07_9FIRM</name>
<dbReference type="InterPro" id="IPR050515">
    <property type="entry name" value="Beta-lactam/transpept"/>
</dbReference>
<keyword evidence="7" id="KW-0812">Transmembrane</keyword>
<keyword evidence="9" id="KW-0133">Cell shape</keyword>
<reference evidence="18" key="1">
    <citation type="submission" date="2015-01" db="EMBL/GenBank/DDBJ databases">
        <authorList>
            <person name="Manzoor Shahid"/>
            <person name="Zubair Saima"/>
        </authorList>
    </citation>
    <scope>NUCLEOTIDE SEQUENCE [LARGE SCALE GENOMIC DNA]</scope>
    <source>
        <strain evidence="18">Sp3</strain>
    </source>
</reference>
<dbReference type="NCBIfam" id="TIGR03423">
    <property type="entry name" value="pbp2_mrdA"/>
    <property type="match status" value="1"/>
</dbReference>
<feature type="compositionally biased region" description="Low complexity" evidence="14">
    <location>
        <begin position="593"/>
        <end position="622"/>
    </location>
</feature>
<evidence type="ECO:0000256" key="9">
    <source>
        <dbReference type="ARBA" id="ARBA00022960"/>
    </source>
</evidence>
<dbReference type="InterPro" id="IPR012338">
    <property type="entry name" value="Beta-lactam/transpept-like"/>
</dbReference>
<dbReference type="SUPFAM" id="SSF56601">
    <property type="entry name" value="beta-lactamase/transpeptidase-like"/>
    <property type="match status" value="1"/>
</dbReference>
<evidence type="ECO:0000256" key="7">
    <source>
        <dbReference type="ARBA" id="ARBA00022692"/>
    </source>
</evidence>
<evidence type="ECO:0000256" key="11">
    <source>
        <dbReference type="ARBA" id="ARBA00022989"/>
    </source>
</evidence>
<accession>A0A0B7MH07</accession>
<protein>
    <submittedName>
        <fullName evidence="17">Peptidoglycan glycosyltransferase</fullName>
    </submittedName>
</protein>
<dbReference type="GO" id="GO:0071972">
    <property type="term" value="F:peptidoglycan L,D-transpeptidase activity"/>
    <property type="evidence" value="ECO:0007669"/>
    <property type="project" value="TreeGrafter"/>
</dbReference>
<dbReference type="GO" id="GO:0071555">
    <property type="term" value="P:cell wall organization"/>
    <property type="evidence" value="ECO:0007669"/>
    <property type="project" value="UniProtKB-KW"/>
</dbReference>
<evidence type="ECO:0000256" key="14">
    <source>
        <dbReference type="SAM" id="MobiDB-lite"/>
    </source>
</evidence>
<keyword evidence="10" id="KW-0573">Peptidoglycan synthesis</keyword>
<dbReference type="Pfam" id="PF00905">
    <property type="entry name" value="Transpeptidase"/>
    <property type="match status" value="1"/>
</dbReference>
<keyword evidence="11" id="KW-1133">Transmembrane helix</keyword>
<dbReference type="InterPro" id="IPR005311">
    <property type="entry name" value="PBP_dimer"/>
</dbReference>
<keyword evidence="17" id="KW-0808">Transferase</keyword>
<dbReference type="SUPFAM" id="SSF56519">
    <property type="entry name" value="Penicillin binding protein dimerisation domain"/>
    <property type="match status" value="1"/>
</dbReference>
<dbReference type="Gene3D" id="3.40.710.10">
    <property type="entry name" value="DD-peptidase/beta-lactamase superfamily"/>
    <property type="match status" value="1"/>
</dbReference>
<dbReference type="PANTHER" id="PTHR30627:SF2">
    <property type="entry name" value="PEPTIDOGLYCAN D,D-TRANSPEPTIDASE MRDA"/>
    <property type="match status" value="1"/>
</dbReference>
<comment type="subcellular location">
    <subcellularLocation>
        <location evidence="2">Cell membrane</location>
    </subcellularLocation>
    <subcellularLocation>
        <location evidence="1">Membrane</location>
        <topology evidence="1">Single-pass membrane protein</topology>
    </subcellularLocation>
</comment>
<evidence type="ECO:0000256" key="13">
    <source>
        <dbReference type="ARBA" id="ARBA00023316"/>
    </source>
</evidence>
<dbReference type="InterPro" id="IPR036138">
    <property type="entry name" value="PBP_dimer_sf"/>
</dbReference>
<evidence type="ECO:0000259" key="15">
    <source>
        <dbReference type="Pfam" id="PF00905"/>
    </source>
</evidence>
<dbReference type="GO" id="GO:0008658">
    <property type="term" value="F:penicillin binding"/>
    <property type="evidence" value="ECO:0007669"/>
    <property type="project" value="InterPro"/>
</dbReference>
<dbReference type="InterPro" id="IPR017790">
    <property type="entry name" value="Penicillin-binding_protein_2"/>
</dbReference>
<dbReference type="GO" id="GO:0008360">
    <property type="term" value="P:regulation of cell shape"/>
    <property type="evidence" value="ECO:0007669"/>
    <property type="project" value="UniProtKB-KW"/>
</dbReference>
<dbReference type="AlphaFoldDB" id="A0A0B7MH07"/>
<evidence type="ECO:0000313" key="17">
    <source>
        <dbReference type="EMBL" id="CEO89345.1"/>
    </source>
</evidence>
<dbReference type="GO" id="GO:0005886">
    <property type="term" value="C:plasma membrane"/>
    <property type="evidence" value="ECO:0007669"/>
    <property type="project" value="UniProtKB-SubCell"/>
</dbReference>
<evidence type="ECO:0000256" key="12">
    <source>
        <dbReference type="ARBA" id="ARBA00023136"/>
    </source>
</evidence>
<evidence type="ECO:0000256" key="4">
    <source>
        <dbReference type="ARBA" id="ARBA00022475"/>
    </source>
</evidence>
<sequence length="631" mass="69152">MDEHKERSYEPVVIKRDIPIEVVTCLEERRQDLKGVIIDKEMVRFYPENFMASHVIGHIGEISEDELKNDEYYKQGDLIGRFGLEAQYEKSLRGKNGFRQVEVDVNGRPISNENLKRVEPEQGNKLVLTLDNDLQKTLEESMDKSLEQLKKSAGAAVVIDVKTGAILAMTSRPSFDPNKLVPPVSTKAVQEYINPGEGKKSVMQNRVISSKYPPGSTFKPVTGLAGLESGKVKASDVFNCKGVWSETNTRCTKAHGRVDFLRGMAASCNIYFIEAGRRAGIDIIYKYIQELGLDQKTGVDLPGEVSGSSSNPEKKEAAQLPILEKWYQDKQEEIEKKYDQLLKEATSEQEKNDLIFRKKDEQRVLKNEYQIKYNYDVKWRPHDTYILSFGQGANEFTPMGLANYTAAIANGGKLMRPYLVQRIESPDGKVISEFKPHVINQVDASAENLAMVREGMKKVAEIGGTAYGVFNDFPIKVAAKTGTAESGWGKDIYHGVFIAFAPADNPEIAFAGIIEEGYHGSTSAGPIAKAVFETYFGLDQEVGNGEVTESTPVTPSRPSTTPQPTTTTPADPTSPPPANGNTGGTENNRDTGDNGSDGNNGNNGDDGDSGNSGNSDQGDNGNPANEVPPSD</sequence>
<dbReference type="PANTHER" id="PTHR30627">
    <property type="entry name" value="PEPTIDOGLYCAN D,D-TRANSPEPTIDASE"/>
    <property type="match status" value="1"/>
</dbReference>